<evidence type="ECO:0000256" key="6">
    <source>
        <dbReference type="ARBA" id="ARBA00022729"/>
    </source>
</evidence>
<keyword evidence="9" id="KW-0472">Membrane</keyword>
<dbReference type="GO" id="GO:0005886">
    <property type="term" value="C:plasma membrane"/>
    <property type="evidence" value="ECO:0007669"/>
    <property type="project" value="UniProtKB-SubCell"/>
</dbReference>
<reference evidence="14 15" key="1">
    <citation type="submission" date="2020-02" db="EMBL/GenBank/DDBJ databases">
        <authorList>
            <person name="Ma Q."/>
            <person name="Huang Y."/>
            <person name="Song X."/>
            <person name="Pei D."/>
        </authorList>
    </citation>
    <scope>NUCLEOTIDE SEQUENCE [LARGE SCALE GENOMIC DNA]</scope>
    <source>
        <strain evidence="14">Sxm20200214</strain>
        <tissue evidence="14">Leaf</tissue>
    </source>
</reference>
<dbReference type="EMBL" id="JAAMPC010000006">
    <property type="protein sequence ID" value="KAG2306577.1"/>
    <property type="molecule type" value="Genomic_DNA"/>
</dbReference>
<evidence type="ECO:0000256" key="4">
    <source>
        <dbReference type="ARBA" id="ARBA00022614"/>
    </source>
</evidence>
<evidence type="ECO:0000256" key="8">
    <source>
        <dbReference type="ARBA" id="ARBA00022989"/>
    </source>
</evidence>
<evidence type="ECO:0000256" key="5">
    <source>
        <dbReference type="ARBA" id="ARBA00022692"/>
    </source>
</evidence>
<evidence type="ECO:0000256" key="11">
    <source>
        <dbReference type="ARBA" id="ARBA00023180"/>
    </source>
</evidence>
<evidence type="ECO:0000256" key="12">
    <source>
        <dbReference type="SAM" id="SignalP"/>
    </source>
</evidence>
<protein>
    <recommendedName>
        <fullName evidence="13">Leucine-rich repeat-containing N-terminal plant-type domain-containing protein</fullName>
    </recommendedName>
</protein>
<dbReference type="OrthoDB" id="1394818at2759"/>
<keyword evidence="5" id="KW-0812">Transmembrane</keyword>
<dbReference type="PANTHER" id="PTHR48061">
    <property type="entry name" value="LEUCINE-RICH REPEAT RECEPTOR PROTEIN KINASE EMS1-LIKE-RELATED"/>
    <property type="match status" value="1"/>
</dbReference>
<dbReference type="InterPro" id="IPR001611">
    <property type="entry name" value="Leu-rich_rpt"/>
</dbReference>
<dbReference type="FunFam" id="3.80.10.10:FF:000213">
    <property type="entry name" value="Tyrosine-sulfated glycopeptide receptor 1"/>
    <property type="match status" value="1"/>
</dbReference>
<feature type="chain" id="PRO_5036476723" description="Leucine-rich repeat-containing N-terminal plant-type domain-containing protein" evidence="12">
    <location>
        <begin position="21"/>
        <end position="878"/>
    </location>
</feature>
<evidence type="ECO:0000256" key="1">
    <source>
        <dbReference type="ARBA" id="ARBA00004251"/>
    </source>
</evidence>
<keyword evidence="10" id="KW-0675">Receptor</keyword>
<dbReference type="Proteomes" id="UP000886595">
    <property type="component" value="Unassembled WGS sequence"/>
</dbReference>
<keyword evidence="3" id="KW-1003">Cell membrane</keyword>
<dbReference type="InterPro" id="IPR046956">
    <property type="entry name" value="RLP23-like"/>
</dbReference>
<dbReference type="Gene3D" id="3.80.10.10">
    <property type="entry name" value="Ribonuclease Inhibitor"/>
    <property type="match status" value="3"/>
</dbReference>
<evidence type="ECO:0000256" key="3">
    <source>
        <dbReference type="ARBA" id="ARBA00022475"/>
    </source>
</evidence>
<dbReference type="Pfam" id="PF13855">
    <property type="entry name" value="LRR_8"/>
    <property type="match status" value="2"/>
</dbReference>
<dbReference type="SMART" id="SM00369">
    <property type="entry name" value="LRR_TYP"/>
    <property type="match status" value="5"/>
</dbReference>
<dbReference type="PROSITE" id="PS51450">
    <property type="entry name" value="LRR"/>
    <property type="match status" value="1"/>
</dbReference>
<keyword evidence="7" id="KW-0677">Repeat</keyword>
<evidence type="ECO:0000313" key="14">
    <source>
        <dbReference type="EMBL" id="KAG2306577.1"/>
    </source>
</evidence>
<accession>A0A8X7SHV8</accession>
<keyword evidence="4" id="KW-0433">Leucine-rich repeat</keyword>
<dbReference type="SUPFAM" id="SSF52058">
    <property type="entry name" value="L domain-like"/>
    <property type="match status" value="1"/>
</dbReference>
<dbReference type="InterPro" id="IPR032675">
    <property type="entry name" value="LRR_dom_sf"/>
</dbReference>
<evidence type="ECO:0000256" key="10">
    <source>
        <dbReference type="ARBA" id="ARBA00023170"/>
    </source>
</evidence>
<dbReference type="SUPFAM" id="SSF52047">
    <property type="entry name" value="RNI-like"/>
    <property type="match status" value="1"/>
</dbReference>
<evidence type="ECO:0000256" key="9">
    <source>
        <dbReference type="ARBA" id="ARBA00023136"/>
    </source>
</evidence>
<sequence>MIGTIFLLFFYISSSSYTYASLTLCRPDQRDALLEFKSEFNDEGIQGAWTSFCVTSSPKRKSWENNTDCCYWDGITCDANSGLPPWPFQTQQQSFQTAISPSLNLAYNDFNASSIPTRINELMGLQRLDLSYTSFSGKIPTEILHLTKLVSLDLSSIFMYPQTLSSPGKPFLSQLAQNLTNLRQLDLSHVNLSSEIPQVMMSNLTSLRSIRLHDCNLFGKFPRLSPTIRSIDLSVNPNLESSLPEFDVLTCFNCKFTGKIPFSIGNLSHLNILDLGYNNLAGEVPSSFQNLNRMTDLFLVNNKLSGKIPTALFNLTKLSVLKLASNQFTGTLPLNITSLSNLNVFHAASNSFVGTIPSTFFNIPSLVSLDLGDNQFSGPLEIGNISSMSKLQSLDLSKQSHRSNPYIHIQISQPSIPTSISKLVSLVSLDLSYFNIRGPLDIGIFWHLKSLQQLTLSHINTTTSIDLNAVLSLPLKSLYILDLSGSHVAVENTSSVSTVSSQQLENVYLSGCGITVFPELIRSLQYIFIIDLSNNNIKGQVPAWLWRVATNVNLSNNTISGFKEFPKDLFSRRAIKTLYLSNNNFSKEIPRSIFLNLANNHLSGKLADIFANECILRSLNVGHNQLVGELPRSLLDCSSLEVLNMEHNRINDTFPFWLESLPNLHILVLRSNEFHGSLQYHPKVASFYPQLRIIDISHNDFTGTLPSDLFMYWQAMHSERDGSQLEYIGQGPYYHDSIVLMNKGIEMEYTMILTIFTSIDISGNRLQGIIPGSIGQVKAVIVLNLSSNGFVGNIPSSLANLNQLESLDLSHNKLSGHIPPDLGQWTSLSTIRVSHNKLVGVIPTSTQFQTQNASGFEDNLGMMIRRLHNKRRMIKKKC</sequence>
<feature type="domain" description="Leucine-rich repeat-containing N-terminal plant-type" evidence="13">
    <location>
        <begin position="27"/>
        <end position="78"/>
    </location>
</feature>
<keyword evidence="8" id="KW-1133">Transmembrane helix</keyword>
<dbReference type="Pfam" id="PF08263">
    <property type="entry name" value="LRRNT_2"/>
    <property type="match status" value="1"/>
</dbReference>
<dbReference type="PRINTS" id="PR00019">
    <property type="entry name" value="LEURICHRPT"/>
</dbReference>
<dbReference type="PANTHER" id="PTHR48061:SF46">
    <property type="entry name" value="LEUCINE-RICH REPEAT-CONTAINING N-TERMINAL PLANT-TYPE DOMAIN-CONTAINING PROTEIN"/>
    <property type="match status" value="1"/>
</dbReference>
<dbReference type="FunFam" id="3.80.10.10:FF:000095">
    <property type="entry name" value="LRR receptor-like serine/threonine-protein kinase GSO1"/>
    <property type="match status" value="1"/>
</dbReference>
<dbReference type="InterPro" id="IPR013210">
    <property type="entry name" value="LRR_N_plant-typ"/>
</dbReference>
<comment type="similarity">
    <text evidence="2">Belongs to the RLP family.</text>
</comment>
<evidence type="ECO:0000256" key="2">
    <source>
        <dbReference type="ARBA" id="ARBA00009592"/>
    </source>
</evidence>
<proteinExistence type="inferred from homology"/>
<gene>
    <name evidence="14" type="ORF">Bca52824_026325</name>
</gene>
<evidence type="ECO:0000256" key="7">
    <source>
        <dbReference type="ARBA" id="ARBA00022737"/>
    </source>
</evidence>
<comment type="caution">
    <text evidence="14">The sequence shown here is derived from an EMBL/GenBank/DDBJ whole genome shotgun (WGS) entry which is preliminary data.</text>
</comment>
<feature type="signal peptide" evidence="12">
    <location>
        <begin position="1"/>
        <end position="20"/>
    </location>
</feature>
<keyword evidence="11" id="KW-0325">Glycoprotein</keyword>
<comment type="subcellular location">
    <subcellularLocation>
        <location evidence="1">Cell membrane</location>
        <topology evidence="1">Single-pass type I membrane protein</topology>
    </subcellularLocation>
</comment>
<dbReference type="Pfam" id="PF00560">
    <property type="entry name" value="LRR_1"/>
    <property type="match status" value="4"/>
</dbReference>
<dbReference type="InterPro" id="IPR003591">
    <property type="entry name" value="Leu-rich_rpt_typical-subtyp"/>
</dbReference>
<evidence type="ECO:0000259" key="13">
    <source>
        <dbReference type="Pfam" id="PF08263"/>
    </source>
</evidence>
<name>A0A8X7SHV8_BRACI</name>
<evidence type="ECO:0000313" key="15">
    <source>
        <dbReference type="Proteomes" id="UP000886595"/>
    </source>
</evidence>
<organism evidence="14 15">
    <name type="scientific">Brassica carinata</name>
    <name type="common">Ethiopian mustard</name>
    <name type="synonym">Abyssinian cabbage</name>
    <dbReference type="NCBI Taxonomy" id="52824"/>
    <lineage>
        <taxon>Eukaryota</taxon>
        <taxon>Viridiplantae</taxon>
        <taxon>Streptophyta</taxon>
        <taxon>Embryophyta</taxon>
        <taxon>Tracheophyta</taxon>
        <taxon>Spermatophyta</taxon>
        <taxon>Magnoliopsida</taxon>
        <taxon>eudicotyledons</taxon>
        <taxon>Gunneridae</taxon>
        <taxon>Pentapetalae</taxon>
        <taxon>rosids</taxon>
        <taxon>malvids</taxon>
        <taxon>Brassicales</taxon>
        <taxon>Brassicaceae</taxon>
        <taxon>Brassiceae</taxon>
        <taxon>Brassica</taxon>
    </lineage>
</organism>
<keyword evidence="6 12" id="KW-0732">Signal</keyword>
<dbReference type="AlphaFoldDB" id="A0A8X7SHV8"/>
<keyword evidence="15" id="KW-1185">Reference proteome</keyword>